<protein>
    <submittedName>
        <fullName evidence="1">Uncharacterized protein</fullName>
    </submittedName>
</protein>
<accession>A0A502F5F5</accession>
<dbReference type="AlphaFoldDB" id="A0A502F5F5"/>
<dbReference type="EMBL" id="RCZP01000058">
    <property type="protein sequence ID" value="TPG44199.1"/>
    <property type="molecule type" value="Genomic_DNA"/>
</dbReference>
<name>A0A502F5F5_9PROT</name>
<comment type="caution">
    <text evidence="1">The sequence shown here is derived from an EMBL/GenBank/DDBJ whole genome shotgun (WGS) entry which is preliminary data.</text>
</comment>
<keyword evidence="2" id="KW-1185">Reference proteome</keyword>
<dbReference type="RefSeq" id="WP_140887004.1">
    <property type="nucleotide sequence ID" value="NZ_RCZP01000058.1"/>
</dbReference>
<evidence type="ECO:0000313" key="1">
    <source>
        <dbReference type="EMBL" id="TPG44199.1"/>
    </source>
</evidence>
<sequence>MLTLRPTPPAPVRDAAGRAELGQIWDGLDREGRRLLLAQARAVAEVTGRAPPPGEAPGEA</sequence>
<organism evidence="1 2">
    <name type="scientific">Muricoccus nepalensis</name>
    <dbReference type="NCBI Taxonomy" id="1854500"/>
    <lineage>
        <taxon>Bacteria</taxon>
        <taxon>Pseudomonadati</taxon>
        <taxon>Pseudomonadota</taxon>
        <taxon>Alphaproteobacteria</taxon>
        <taxon>Acetobacterales</taxon>
        <taxon>Roseomonadaceae</taxon>
        <taxon>Muricoccus</taxon>
    </lineage>
</organism>
<reference evidence="1 2" key="1">
    <citation type="journal article" date="2019" name="Environ. Microbiol.">
        <title>Species interactions and distinct microbial communities in high Arctic permafrost affected cryosols are associated with the CH4 and CO2 gas fluxes.</title>
        <authorList>
            <person name="Altshuler I."/>
            <person name="Hamel J."/>
            <person name="Turney S."/>
            <person name="Magnuson E."/>
            <person name="Levesque R."/>
            <person name="Greer C."/>
            <person name="Whyte L.G."/>
        </authorList>
    </citation>
    <scope>NUCLEOTIDE SEQUENCE [LARGE SCALE GENOMIC DNA]</scope>
    <source>
        <strain evidence="1 2">S9.3B</strain>
    </source>
</reference>
<proteinExistence type="predicted"/>
<dbReference type="Proteomes" id="UP000317078">
    <property type="component" value="Unassembled WGS sequence"/>
</dbReference>
<gene>
    <name evidence="1" type="ORF">EAH89_27900</name>
</gene>
<evidence type="ECO:0000313" key="2">
    <source>
        <dbReference type="Proteomes" id="UP000317078"/>
    </source>
</evidence>